<dbReference type="GO" id="GO:0006457">
    <property type="term" value="P:protein folding"/>
    <property type="evidence" value="ECO:0007669"/>
    <property type="project" value="InterPro"/>
</dbReference>
<dbReference type="SUPFAM" id="SSF50891">
    <property type="entry name" value="Cyclophilin-like"/>
    <property type="match status" value="1"/>
</dbReference>
<keyword evidence="3" id="KW-0697">Rotamase</keyword>
<dbReference type="AlphaFoldDB" id="A0A6A6PXU4"/>
<evidence type="ECO:0000313" key="7">
    <source>
        <dbReference type="EMBL" id="KAF2484988.1"/>
    </source>
</evidence>
<evidence type="ECO:0000313" key="8">
    <source>
        <dbReference type="Proteomes" id="UP000799767"/>
    </source>
</evidence>
<dbReference type="RefSeq" id="XP_033591557.1">
    <property type="nucleotide sequence ID" value="XM_033732878.1"/>
</dbReference>
<reference evidence="7" key="1">
    <citation type="journal article" date="2020" name="Stud. Mycol.">
        <title>101 Dothideomycetes genomes: a test case for predicting lifestyles and emergence of pathogens.</title>
        <authorList>
            <person name="Haridas S."/>
            <person name="Albert R."/>
            <person name="Binder M."/>
            <person name="Bloem J."/>
            <person name="Labutti K."/>
            <person name="Salamov A."/>
            <person name="Andreopoulos B."/>
            <person name="Baker S."/>
            <person name="Barry K."/>
            <person name="Bills G."/>
            <person name="Bluhm B."/>
            <person name="Cannon C."/>
            <person name="Castanera R."/>
            <person name="Culley D."/>
            <person name="Daum C."/>
            <person name="Ezra D."/>
            <person name="Gonzalez J."/>
            <person name="Henrissat B."/>
            <person name="Kuo A."/>
            <person name="Liang C."/>
            <person name="Lipzen A."/>
            <person name="Lutzoni F."/>
            <person name="Magnuson J."/>
            <person name="Mondo S."/>
            <person name="Nolan M."/>
            <person name="Ohm R."/>
            <person name="Pangilinan J."/>
            <person name="Park H.-J."/>
            <person name="Ramirez L."/>
            <person name="Alfaro M."/>
            <person name="Sun H."/>
            <person name="Tritt A."/>
            <person name="Yoshinaga Y."/>
            <person name="Zwiers L.-H."/>
            <person name="Turgeon B."/>
            <person name="Goodwin S."/>
            <person name="Spatafora J."/>
            <person name="Crous P."/>
            <person name="Grigoriev I."/>
        </authorList>
    </citation>
    <scope>NUCLEOTIDE SEQUENCE</scope>
    <source>
        <strain evidence="7">CBS 113389</strain>
    </source>
</reference>
<dbReference type="InterPro" id="IPR020892">
    <property type="entry name" value="Cyclophilin-type_PPIase_CS"/>
</dbReference>
<accession>A0A6A6PXU4</accession>
<dbReference type="OrthoDB" id="407558at2759"/>
<feature type="compositionally biased region" description="Basic residues" evidence="5">
    <location>
        <begin position="233"/>
        <end position="250"/>
    </location>
</feature>
<dbReference type="PROSITE" id="PS50072">
    <property type="entry name" value="CSA_PPIASE_2"/>
    <property type="match status" value="1"/>
</dbReference>
<dbReference type="Proteomes" id="UP000799767">
    <property type="component" value="Unassembled WGS sequence"/>
</dbReference>
<evidence type="ECO:0000256" key="3">
    <source>
        <dbReference type="ARBA" id="ARBA00023110"/>
    </source>
</evidence>
<evidence type="ECO:0000256" key="5">
    <source>
        <dbReference type="SAM" id="MobiDB-lite"/>
    </source>
</evidence>
<organism evidence="7 8">
    <name type="scientific">Neohortaea acidophila</name>
    <dbReference type="NCBI Taxonomy" id="245834"/>
    <lineage>
        <taxon>Eukaryota</taxon>
        <taxon>Fungi</taxon>
        <taxon>Dikarya</taxon>
        <taxon>Ascomycota</taxon>
        <taxon>Pezizomycotina</taxon>
        <taxon>Dothideomycetes</taxon>
        <taxon>Dothideomycetidae</taxon>
        <taxon>Mycosphaerellales</taxon>
        <taxon>Teratosphaeriaceae</taxon>
        <taxon>Neohortaea</taxon>
    </lineage>
</organism>
<dbReference type="PANTHER" id="PTHR11071">
    <property type="entry name" value="PEPTIDYL-PROLYL CIS-TRANS ISOMERASE"/>
    <property type="match status" value="1"/>
</dbReference>
<dbReference type="GeneID" id="54473880"/>
<proteinExistence type="predicted"/>
<dbReference type="GO" id="GO:0016018">
    <property type="term" value="F:cyclosporin A binding"/>
    <property type="evidence" value="ECO:0007669"/>
    <property type="project" value="TreeGrafter"/>
</dbReference>
<keyword evidence="4" id="KW-0413">Isomerase</keyword>
<evidence type="ECO:0000259" key="6">
    <source>
        <dbReference type="PROSITE" id="PS50072"/>
    </source>
</evidence>
<evidence type="ECO:0000256" key="2">
    <source>
        <dbReference type="ARBA" id="ARBA00013194"/>
    </source>
</evidence>
<dbReference type="PRINTS" id="PR00153">
    <property type="entry name" value="CSAPPISMRASE"/>
</dbReference>
<dbReference type="EC" id="5.2.1.8" evidence="2"/>
<dbReference type="PANTHER" id="PTHR11071:SF561">
    <property type="entry name" value="PEPTIDYL-PROLYL CIS-TRANS ISOMERASE D-RELATED"/>
    <property type="match status" value="1"/>
</dbReference>
<dbReference type="EMBL" id="MU001633">
    <property type="protein sequence ID" value="KAF2484988.1"/>
    <property type="molecule type" value="Genomic_DNA"/>
</dbReference>
<dbReference type="GO" id="GO:0003755">
    <property type="term" value="F:peptidyl-prolyl cis-trans isomerase activity"/>
    <property type="evidence" value="ECO:0007669"/>
    <property type="project" value="UniProtKB-KW"/>
</dbReference>
<dbReference type="InterPro" id="IPR002130">
    <property type="entry name" value="Cyclophilin-type_PPIase_dom"/>
</dbReference>
<keyword evidence="8" id="KW-1185">Reference proteome</keyword>
<dbReference type="Pfam" id="PF00160">
    <property type="entry name" value="Pro_isomerase"/>
    <property type="match status" value="1"/>
</dbReference>
<sequence length="381" mass="43450">MTSTHRPRVFLDVNIGEQPAGRLTIELFTDKTPRTCENFRQICTREHGTLSYEKSSFHRVIDEFMIQGGDITKGDGTGIVSIYGEEFEDENLHWRKMDAEGLVCSANRGKDTNGSQFFITLEPCEHLNGKHTIFGHLKSGQSVLQQIAKVDVDSDDRPLQPVLISRCGELERPTKKAAPAPEKLPPAASRDRGRRRGDDGSDVEMENSPEPRRPTKHHHRRQSDNTVDEGLRGRPRQRSGARSTSRSRSHERKESESSDVSSPAKKHKRKRSSSPSRHNDHPSHERRRRSLPNQYSATRHAKEDGDGGRLRPSARHDEHRDGGTRQDYERARADDRYRPSKDRYPRGDDGRLGGGGHDEHEPPVKFKGRGVMKYREPDRQW</sequence>
<dbReference type="GO" id="GO:0005737">
    <property type="term" value="C:cytoplasm"/>
    <property type="evidence" value="ECO:0007669"/>
    <property type="project" value="TreeGrafter"/>
</dbReference>
<feature type="compositionally biased region" description="Low complexity" evidence="5">
    <location>
        <begin position="176"/>
        <end position="188"/>
    </location>
</feature>
<dbReference type="PROSITE" id="PS00170">
    <property type="entry name" value="CSA_PPIASE_1"/>
    <property type="match status" value="1"/>
</dbReference>
<feature type="region of interest" description="Disordered" evidence="5">
    <location>
        <begin position="165"/>
        <end position="381"/>
    </location>
</feature>
<evidence type="ECO:0000256" key="4">
    <source>
        <dbReference type="ARBA" id="ARBA00023235"/>
    </source>
</evidence>
<comment type="catalytic activity">
    <reaction evidence="1">
        <text>[protein]-peptidylproline (omega=180) = [protein]-peptidylproline (omega=0)</text>
        <dbReference type="Rhea" id="RHEA:16237"/>
        <dbReference type="Rhea" id="RHEA-COMP:10747"/>
        <dbReference type="Rhea" id="RHEA-COMP:10748"/>
        <dbReference type="ChEBI" id="CHEBI:83833"/>
        <dbReference type="ChEBI" id="CHEBI:83834"/>
        <dbReference type="EC" id="5.2.1.8"/>
    </reaction>
</comment>
<name>A0A6A6PXU4_9PEZI</name>
<feature type="domain" description="PPIase cyclophilin-type" evidence="6">
    <location>
        <begin position="10"/>
        <end position="169"/>
    </location>
</feature>
<feature type="compositionally biased region" description="Basic and acidic residues" evidence="5">
    <location>
        <begin position="300"/>
        <end position="364"/>
    </location>
</feature>
<gene>
    <name evidence="7" type="ORF">BDY17DRAFT_292710</name>
</gene>
<protein>
    <recommendedName>
        <fullName evidence="2">peptidylprolyl isomerase</fullName>
        <ecNumber evidence="2">5.2.1.8</ecNumber>
    </recommendedName>
</protein>
<dbReference type="InterPro" id="IPR029000">
    <property type="entry name" value="Cyclophilin-like_dom_sf"/>
</dbReference>
<dbReference type="Gene3D" id="2.40.100.10">
    <property type="entry name" value="Cyclophilin-like"/>
    <property type="match status" value="1"/>
</dbReference>
<dbReference type="FunFam" id="2.40.100.10:FF:000025">
    <property type="entry name" value="Peptidyl-prolyl cis-trans isomerase CYP19-2"/>
    <property type="match status" value="1"/>
</dbReference>
<evidence type="ECO:0000256" key="1">
    <source>
        <dbReference type="ARBA" id="ARBA00000971"/>
    </source>
</evidence>